<dbReference type="InterPro" id="IPR011045">
    <property type="entry name" value="N2O_reductase_N"/>
</dbReference>
<feature type="region of interest" description="Disordered" evidence="3">
    <location>
        <begin position="5132"/>
        <end position="5151"/>
    </location>
</feature>
<dbReference type="InterPro" id="IPR001343">
    <property type="entry name" value="Hemolysn_Ca-bd"/>
</dbReference>
<gene>
    <name evidence="5" type="ORF">V5E97_24805</name>
</gene>
<accession>A0AAU7C8K3</accession>
<keyword evidence="2" id="KW-0119">Carbohydrate metabolism</keyword>
<feature type="domain" description="PKD" evidence="4">
    <location>
        <begin position="4464"/>
        <end position="4556"/>
    </location>
</feature>
<dbReference type="EMBL" id="CP155447">
    <property type="protein sequence ID" value="XBH01559.1"/>
    <property type="molecule type" value="Genomic_DNA"/>
</dbReference>
<feature type="region of interest" description="Disordered" evidence="3">
    <location>
        <begin position="5157"/>
        <end position="5222"/>
    </location>
</feature>
<dbReference type="PANTHER" id="PTHR30344:SF1">
    <property type="entry name" value="6-PHOSPHOGLUCONOLACTONASE"/>
    <property type="match status" value="1"/>
</dbReference>
<dbReference type="InterPro" id="IPR013783">
    <property type="entry name" value="Ig-like_fold"/>
</dbReference>
<dbReference type="RefSeq" id="WP_406694298.1">
    <property type="nucleotide sequence ID" value="NZ_CP155447.1"/>
</dbReference>
<reference evidence="5" key="1">
    <citation type="submission" date="2024-05" db="EMBL/GenBank/DDBJ databases">
        <title>Planctomycetes of the genus Singulisphaera possess chitinolytic capabilities.</title>
        <authorList>
            <person name="Ivanova A."/>
        </authorList>
    </citation>
    <scope>NUCLEOTIDE SEQUENCE</scope>
    <source>
        <strain evidence="5">Ch08T</strain>
    </source>
</reference>
<dbReference type="InterPro" id="IPR022409">
    <property type="entry name" value="PKD/Chitinase_dom"/>
</dbReference>
<dbReference type="Gene3D" id="2.160.20.160">
    <property type="match status" value="1"/>
</dbReference>
<evidence type="ECO:0000313" key="5">
    <source>
        <dbReference type="EMBL" id="XBH01559.1"/>
    </source>
</evidence>
<dbReference type="SMART" id="SM00089">
    <property type="entry name" value="PKD"/>
    <property type="match status" value="13"/>
</dbReference>
<sequence length="5222" mass="532337">MRRSSHKTRKPLPRLRRGALSLEFLEDRLLLAGGLTASIIDTPTEKYALINPASAEPIKIVAQHDSESQRLFNFFSAADGQAVSTTIEGRVEFGNQVITGALTFAELTGRPGVGVTASNAAVNFGGAVGIQLSDAGGAMALVPTGLAARLTTDNVSDGVGLAIVGLPGLSLASSAFSYEVNTTGNAADIPVPTPLGTENLSFAGGTNRLQGDATFSVGGLSPAFSVGGDFTVTRNSNTLLIGGVGIDLTLYTGSVRAVALSSETAEFTLGLNEDDDPAFALVEDSFTVSGFTLLPGQGLPAVSSGGGQLTFSASLGPIALEEVGLVIPNLSFGSGGLSVQLGLSAASASLSFAKEGAEGDESGLMSAVAEDLTGSFTLDGDVDPDTGQITSFGASGAFVFTAATFVLDVPGVLTASANGLAITYDPEGGESQELIVAEDLTLSVPKLKLLGELTGSEELPGLVVRADGFAFGAARLTVEDTFALGVLEITNPFIELGNFRFSTSEGVSLDRFQIGAGGIAVATAGATLTGEDVAAELGFDAAGAVNRFRFSVGSLTGQLGSLVTLSASDVEFIPTATGSETLLSIGTASASVFIAAADLTLTGAVSGVVIAGDGTITGPETLSISADFGADTASKLKLPAFLPFKIDTLSLDWADFDDQPDQFTIALTASVTGTIGPLTFSGGVDNMVIDPYRLANGEFPIVALDGFSVGVSGDLFAGRIEGAVIGGIVKLDDEGNVLDDGETDFASTVFYAGINGGFQFGDIGVEILVGFSERGFLQGYLRADVPLVLEPIAGLTLSGFRGGISFNATPLPVPQSPDELLAPIFQPTTSLTAAQWQEQLKQQVVNQVSGGSRIFIIEDDVSDIIDELETGEIAAGGTLAAAFDDAGYPVADDEVSGEVTELEAGTLWQVKYLAATYLIESRDGKLDVTKARFTTEDDALAASLGEGGVVTQAVLDAFADNQLMLNAGALVEVIARAGQAPSKWKISDGDTVYFVTVRGDRLAVTGGDTAAADADAVVRIEAGATLYSSYVSQHSFRADVDIIITTDGKFVILGKATLADNVSAELRLFADLSQVDKANPTDPVKLVFLGTFPPADGGPSLVTIKGQATIEFLDAAGNLTNPAVTGVAPAAFRFNILGRGEVGISSFATAVFGGDGGPDGGFAELDLQIANNADVTSVELNVSGSLSIEGIIPVSDLVSAAGRVIISRQGDGPVEIIGAVKLDFTTDNPDLSFLKDAGISADAALLLGFNTSTASRDLELTLPGREPETLTLDPTTLVLEGEGSLSLGQSAFGVGAQISFDGAFSARISVDASRLVLAGSAAALLDSGTIPQAIVEALGLSDEATVSPLVVPGAGPRWRIDDGTKSYYVVTRGGELAVLENTRAATDLTVRGDLGVDLDLFLAGRLDLSVTAGEEFNLMSLDAVGVLALRDLAGMVDGALIAPQVVGRVDLLISAGLQGVAEIVGSAQLLINTLGQEYTYAIPDRLQDRLQAIQDKRENAGGLSLPPLPMANGQLSVVVPGHATLLDGTPLPDAPYFVLQFGDPDETTPPGGSTDPDGDGLVDVSMTLANSFRLEGDFRILVAATGFELDVSANASLTLPGAESLLNAEATGRLRINSDGLIGYIGLQADLNIPQVDLRAGVEVYLGVNTTSTASTIEFQNPNLEDQPLPAHSGVLYIGGLVDIAGFGLEGSFSLLVGAEALELEIHAGLQFFGASVLRVDGTAGIYYGANPGLVLDAALTLGGSTSSGDPVPFGVQGIFEASGQLSLSIDTRIGFGEIAIKDVELVLLSVVTFTGDASISGGFDPITGEQFFRVAGNFSADLFGLATVSAVGFFDSRGLFDLDLNGQVVLGTDDWGLRASVNLYASYLPNTSGVMTLDFGGSASGEARAAGVTLVGAGIGIDYNGESGKATAMADVTVLGITYDVDFTLGYFLLGARPDPRLGQLAGGVLTLNVGAAGVNRNAGKKDGVAVVDEAYTLQSLGASQSGPGEDIILRAFGATQTFRNVTSVSADFGGGNDEFRVILDSRRPVVPGLPIVIDGGAGNDLFINETVAAVTFRGGDGNDILIGSTGNDRLEGEGGNDFLFGGGGPDALLGGSGMDRITWNVGDGQPSTIDGGADADTLTVNGTDAAEAITISPSGFNVRAQFIGATNNSVVGAGFETIAVNARGGADTVTVIDLAGTTITTVALDLGNIEGNQSSIGSATTVAARDDGAADTAVVQGTGGIDTFGIDVSGNLVHVTRNGAATVTLQGITANLDRLRVEGLGSADTMTVSGPRSGDSAGERIKIHLAGGGGTDTYRLPIGSATFDGDGSDKAVFTVIDGDPTSVTVTSSRVSAGSIATAYAGLAEVAIEAFVATAITVESTHAAATRIALGPADSLLTVKATVGPLIVSASTGTPGPSGDRLVIDQTGSSVPRIGAMTATQFSGFVDVTYSGFEKIDVNLGGGSDVFTVNGTPAGPALTQINSGGGSDELHVRAVGGLTTVNNPTDPSNPADTLYVDFTNPSALTGSPFGNNLVFTAGKVVVSDISGSTLPVAWAYRNGRVYVGAVEVFNTFDTPTLFNGAGSLADSLIVEDTVAQPQFINVDGARVRIREGANVLSFKKVSDFTGFNYGVTVEGLSGANSIAISPDGQHVYATGLYDNAVAVFRRAAGTGALTFVQVLRDGQLGVDGLNGAQAVVVSPDGKNVYVASALDGAVATFERVPATGRLVYRGFQAVGTAVTALAVAPNGLNVYATTNTQVVRLGRDVATGALTLAELRPLTSSGYGAIAVSPDSADLFVAGSFMDYIHLLPGGGLNSTAAFINGPFTDVATGPNGIVYASRAGGVDTLAYTGNLLFRLATSAAPDASHPANATAVAVAPNGSQVLASFDINSVPVLPPTKYLRLDSITVIDGNDPSTGEDIRINVNSSQIFAADNTVIEGGNPLDLKNYYDQPLTSTATIDVFEVDTTRTVRVGTGPTSIDVNTAVGSHSVRLQSPNILGTAIVIDYSLAYTVYEVFTPTPTVTPVVSFDRNGSGMLSNPQQLGLPGVTSLADLEYGPDGQHYYGASIGTNQITLDGGIAVSNFQGQSVTAAAATQRDNVQTALSPDGKHAYSVSTKFGVLIVANVDAVTGALGAATQVIPAGLTDGASVAISPDGKTVYVTNPAEDSVFVYDRNATTGALTLGQVLTDGVGGVDGLAGARSLTVRTDGTQVYVAGFDENAIAVFSRNTTTGRLSYSSKFTDAGLIEPSSLASSTDGHLYVTSAGTGNLFWLAENATLSVLGIYSNGVGGVTQMSNPVAVALSPDGTSVYVTSKRDSSVVAFRRSPVSGTLTFVQSLRDGSAGVQGIGGAVRVVVSSDGKYVVVAGGTDTLGVFGRDASTGALIILQQLRDGAGGMTGINGVSDLDIRGGKLYVSTAGSVFGAGGVAVLDVAASTPPPRTYDVAFNGVESLTVQSAGGGDVVSVGEVAVPFTLNTQGGADVVTLRNTAAGKAATVNLGDDEDTLDLLSTGNNSTTTVNGGNDDDRISVYATGTGAVTTLNGGAGSDQILVDGARLGSQVTVNGDAPNTGDTLTFDAHGQTSSPVAPQPSAGTVKVAAVTYGVTYATIEQINILGSPTAHAGGPYTLVEGGSLSLDGTATLIPSGQTVVSYEWTVGGRVVTGATPAALTWSDLVAAGIADNGTYAVSLRVTTTLGDQTYTNTEVAVLTVTNTAPTLTLSGAGIVEVGSLFTLGLSSSDPGVDAVRTWTVDWGDGSQAETFNGTPATATHVYAVPGDWTIRVSATDEDGAFGPVTKVLTVAASRTLSGSATVNEGSSYILTLGRGAPGLPAIASWAINWGDGSAVQTVTSDPTTVSHVYAADGSYTISAVAQDVSGVLHPSGNELSVTALDVAPHVTLSQASPGAVEGDPSRPLILNVQVTDPGNETVAGYVVNWGDGTTSVVKGTDQPPLHVYADAATYLVTVTSLTNSEGTFANPSTSLNVVVADVGPRIASLTVAPSPGVEGGAHHVKALAVGPVQGSDTLTFAWSVSGPNGFFQTLTGTVNPDATVRPDNPAGLFPALPPALLGQVRAYPGSFDFLAPENGHYLVTLTLTDDDGTTVSQSAALTVANLPPRIETFVVPATGTEAEPITLTATAKDPAGSADPLAYRWKVTNVRTGTVLTLDGPTVSFVPDGGPHSVELTVSDGDGGQDVRSASIAVASLAPQIVLSSLQVPTSANETDTVSFSVAGLDNDGSVAGLRYAWTVLSPSGSVSTFLGATVPFTFADNGIYLVSVTVTDNENQSTTSDPVSVTVANLNPTIDSATAPTSGTEGVALHLSATASDPAGAVDPVVAVWTLTAPDGTKSYVYGNEATFTPADDGTYQVSLTVRDDDGGSATRALAPIVVANVNPTLGAIVVPTGPLFEGDTVALSVRGDDVPSDRAALTYTWTITTPAGGTITRTGPAVSFPTEDSGIYEIRVDLADGDGGTAFRTASVSVANLDPRLRTVAVPTTGYVGHGVVLSADATDVAGDRLDLVYTWTITPPTGPALIFTGPRPSFTPAAAGSYEVTLVLTDGDGGQVASAPSVVDVKLTPITIHQVNVPTIGQEGSPVTLSAVATDALGGGPLIFTWTITPAGRPAFTQVGREVTFTPADNGPYVVALNAGNANGEATAPGGTIAVANLDPVLTSLSWPGRVFVDSPVNLHAQASDRAGASDPLTYAWTVTRPDGTSFALSGPSTGFTADQIGAYGLKLVVTDGDGGQVTAQKLLVVPNSPPVASAGGTYRISEGDSLTVDATATTDANQSPSTLKYEWDLNGDGVFTDATGARPTLSWAQLQALGIDDGPASFTAHVRVTDVYGDFDFASAVLTVLNTAPTITTLMSDHGTPTANPSLDGVVRIAGTVADPGRDAHAVRVNWGDGSAVEAFAVDPVTKTFNVTHTYAAGGIYNVTVDAVDSDFAVSQAVTVKAVVSGAGLVDGTLYILGTDGRDDIKVNAKKGNLLEVDAKLDDRKIKQSFNRTGISRIVVIAYAGDDKVDLKLDSQLHTSQTIAAIVLGGAGNDNLRSEDGNSILVGGDGIDKLTGKDDRSVLIGGLGSDRLKGGKGGDVLVGGYTAHDEDLDALDQVLAKWDSPASYENRVDDLLATRLLPGVTVFDDAASDTLRGQQGRNWYIGDFRNASGSNDRPRIGGRKWERFLQLPERDGTGSRESQGRPASRGSRFLSLSRQIRRADQHPPKLQRAGGQGDHPRRAGNGLKGGQSLAR</sequence>
<dbReference type="GO" id="GO:0017057">
    <property type="term" value="F:6-phosphogluconolactonase activity"/>
    <property type="evidence" value="ECO:0007669"/>
    <property type="project" value="TreeGrafter"/>
</dbReference>
<dbReference type="SUPFAM" id="SSF50969">
    <property type="entry name" value="YVTN repeat-like/Quinoprotein amine dehydrogenase"/>
    <property type="match status" value="3"/>
</dbReference>
<dbReference type="PRINTS" id="PR00313">
    <property type="entry name" value="CABNDNGRPT"/>
</dbReference>
<organism evidence="5">
    <name type="scientific">Singulisphaera sp. Ch08</name>
    <dbReference type="NCBI Taxonomy" id="3120278"/>
    <lineage>
        <taxon>Bacteria</taxon>
        <taxon>Pseudomonadati</taxon>
        <taxon>Planctomycetota</taxon>
        <taxon>Planctomycetia</taxon>
        <taxon>Isosphaerales</taxon>
        <taxon>Isosphaeraceae</taxon>
        <taxon>Singulisphaera</taxon>
    </lineage>
</organism>
<dbReference type="CDD" id="cd00146">
    <property type="entry name" value="PKD"/>
    <property type="match status" value="1"/>
</dbReference>
<dbReference type="Pfam" id="PF00353">
    <property type="entry name" value="HemolysinCabind"/>
    <property type="match status" value="2"/>
</dbReference>
<dbReference type="PANTHER" id="PTHR30344">
    <property type="entry name" value="6-PHOSPHOGLUCONOLACTONASE-RELATED"/>
    <property type="match status" value="1"/>
</dbReference>
<dbReference type="Gene3D" id="2.150.10.10">
    <property type="entry name" value="Serralysin-like metalloprotease, C-terminal"/>
    <property type="match status" value="1"/>
</dbReference>
<dbReference type="PROSITE" id="PS00330">
    <property type="entry name" value="HEMOLYSIN_CALCIUM"/>
    <property type="match status" value="2"/>
</dbReference>
<dbReference type="InterPro" id="IPR011044">
    <property type="entry name" value="Quino_amine_DH_bsu"/>
</dbReference>
<dbReference type="InterPro" id="IPR050282">
    <property type="entry name" value="Cycloisomerase_2"/>
</dbReference>
<dbReference type="GO" id="GO:0005509">
    <property type="term" value="F:calcium ion binding"/>
    <property type="evidence" value="ECO:0007669"/>
    <property type="project" value="InterPro"/>
</dbReference>
<dbReference type="InterPro" id="IPR019405">
    <property type="entry name" value="Lactonase_7-beta_prop"/>
</dbReference>
<protein>
    <submittedName>
        <fullName evidence="5">PKD domain-containing protein</fullName>
    </submittedName>
</protein>
<dbReference type="InterPro" id="IPR000601">
    <property type="entry name" value="PKD_dom"/>
</dbReference>
<dbReference type="SUPFAM" id="SSF51120">
    <property type="entry name" value="beta-Roll"/>
    <property type="match status" value="2"/>
</dbReference>
<dbReference type="InterPro" id="IPR011049">
    <property type="entry name" value="Serralysin-like_metalloprot_C"/>
</dbReference>
<evidence type="ECO:0000256" key="1">
    <source>
        <dbReference type="ARBA" id="ARBA00005564"/>
    </source>
</evidence>
<dbReference type="SUPFAM" id="SSF50974">
    <property type="entry name" value="Nitrous oxide reductase, N-terminal domain"/>
    <property type="match status" value="1"/>
</dbReference>
<dbReference type="Pfam" id="PF18911">
    <property type="entry name" value="PKD_4"/>
    <property type="match status" value="2"/>
</dbReference>
<keyword evidence="2" id="KW-0313">Glucose metabolism</keyword>
<dbReference type="PROSITE" id="PS50093">
    <property type="entry name" value="PKD"/>
    <property type="match status" value="4"/>
</dbReference>
<evidence type="ECO:0000259" key="4">
    <source>
        <dbReference type="PROSITE" id="PS50093"/>
    </source>
</evidence>
<evidence type="ECO:0000256" key="2">
    <source>
        <dbReference type="ARBA" id="ARBA00022526"/>
    </source>
</evidence>
<evidence type="ECO:0000256" key="3">
    <source>
        <dbReference type="SAM" id="MobiDB-lite"/>
    </source>
</evidence>
<feature type="domain" description="PKD" evidence="4">
    <location>
        <begin position="3809"/>
        <end position="3857"/>
    </location>
</feature>
<dbReference type="Gene3D" id="2.60.40.10">
    <property type="entry name" value="Immunoglobulins"/>
    <property type="match status" value="12"/>
</dbReference>
<feature type="domain" description="PKD" evidence="4">
    <location>
        <begin position="4877"/>
        <end position="4936"/>
    </location>
</feature>
<dbReference type="Gene3D" id="2.130.10.10">
    <property type="entry name" value="YVTN repeat-like/Quinoprotein amine dehydrogenase"/>
    <property type="match status" value="3"/>
</dbReference>
<name>A0AAU7C8K3_9BACT</name>
<dbReference type="GO" id="GO:0006006">
    <property type="term" value="P:glucose metabolic process"/>
    <property type="evidence" value="ECO:0007669"/>
    <property type="project" value="UniProtKB-KW"/>
</dbReference>
<dbReference type="InterPro" id="IPR015943">
    <property type="entry name" value="WD40/YVTN_repeat-like_dom_sf"/>
</dbReference>
<proteinExistence type="inferred from homology"/>
<dbReference type="Pfam" id="PF10282">
    <property type="entry name" value="Lactonase"/>
    <property type="match status" value="3"/>
</dbReference>
<dbReference type="SUPFAM" id="SSF49299">
    <property type="entry name" value="PKD domain"/>
    <property type="match status" value="10"/>
</dbReference>
<dbReference type="InterPro" id="IPR035986">
    <property type="entry name" value="PKD_dom_sf"/>
</dbReference>
<dbReference type="InterPro" id="IPR018511">
    <property type="entry name" value="Hemolysin-typ_Ca-bd_CS"/>
</dbReference>
<feature type="domain" description="PKD" evidence="4">
    <location>
        <begin position="3717"/>
        <end position="3781"/>
    </location>
</feature>
<comment type="similarity">
    <text evidence="1">Belongs to the cycloisomerase 2 family.</text>
</comment>